<protein>
    <recommendedName>
        <fullName evidence="4">AB hydrolase-1 domain-containing protein</fullName>
    </recommendedName>
</protein>
<proteinExistence type="inferred from homology"/>
<dbReference type="Pfam" id="PF00561">
    <property type="entry name" value="Abhydrolase_1"/>
    <property type="match status" value="1"/>
</dbReference>
<evidence type="ECO:0000313" key="5">
    <source>
        <dbReference type="EMBL" id="CAK8687786.1"/>
    </source>
</evidence>
<dbReference type="InterPro" id="IPR029058">
    <property type="entry name" value="AB_hydrolase_fold"/>
</dbReference>
<accession>A0ABP0G7H8</accession>
<dbReference type="PANTHER" id="PTHR46197:SF3">
    <property type="entry name" value="AB HYDROLASE-1 DOMAIN-CONTAINING PROTEIN"/>
    <property type="match status" value="1"/>
</dbReference>
<dbReference type="InterPro" id="IPR000073">
    <property type="entry name" value="AB_hydrolase_1"/>
</dbReference>
<keyword evidence="6" id="KW-1185">Reference proteome</keyword>
<name>A0ABP0G7H8_CLALP</name>
<dbReference type="Gene3D" id="3.40.50.1820">
    <property type="entry name" value="alpha/beta hydrolase"/>
    <property type="match status" value="1"/>
</dbReference>
<evidence type="ECO:0000256" key="1">
    <source>
        <dbReference type="ARBA" id="ARBA00004496"/>
    </source>
</evidence>
<dbReference type="PANTHER" id="PTHR46197">
    <property type="entry name" value="PROTEIN ABHD14B-LIKE"/>
    <property type="match status" value="1"/>
</dbReference>
<evidence type="ECO:0000313" key="6">
    <source>
        <dbReference type="Proteomes" id="UP001642483"/>
    </source>
</evidence>
<comment type="caution">
    <text evidence="5">The sequence shown here is derived from an EMBL/GenBank/DDBJ whole genome shotgun (WGS) entry which is preliminary data.</text>
</comment>
<sequence>MATHKQVEVKGQKIFYRESGGDSENPNGVVLLLHGMRFSSANWEEIGTMGELAELGYRAVAVDLPGYGNSREASKPAHKAEFLASLCNLLKFQSKPIIVSPSMSGEYSLPFLHDYGVTRMSGYVPVAPITTDKYTIQQYKDVKVPTFIVYGDNDTTPPGVTSPQYLKHIPNNKVMIMEGAGHPCYLEKPDVWHRYLKQILKSLQ</sequence>
<evidence type="ECO:0000259" key="4">
    <source>
        <dbReference type="Pfam" id="PF00561"/>
    </source>
</evidence>
<dbReference type="EMBL" id="CAWYQH010000106">
    <property type="protein sequence ID" value="CAK8687786.1"/>
    <property type="molecule type" value="Genomic_DNA"/>
</dbReference>
<organism evidence="5 6">
    <name type="scientific">Clavelina lepadiformis</name>
    <name type="common">Light-bulb sea squirt</name>
    <name type="synonym">Ascidia lepadiformis</name>
    <dbReference type="NCBI Taxonomy" id="159417"/>
    <lineage>
        <taxon>Eukaryota</taxon>
        <taxon>Metazoa</taxon>
        <taxon>Chordata</taxon>
        <taxon>Tunicata</taxon>
        <taxon>Ascidiacea</taxon>
        <taxon>Aplousobranchia</taxon>
        <taxon>Clavelinidae</taxon>
        <taxon>Clavelina</taxon>
    </lineage>
</organism>
<gene>
    <name evidence="5" type="ORF">CVLEPA_LOCUS19848</name>
</gene>
<feature type="domain" description="AB hydrolase-1" evidence="4">
    <location>
        <begin position="29"/>
        <end position="128"/>
    </location>
</feature>
<keyword evidence="2" id="KW-0963">Cytoplasm</keyword>
<evidence type="ECO:0000256" key="2">
    <source>
        <dbReference type="ARBA" id="ARBA00022490"/>
    </source>
</evidence>
<dbReference type="Proteomes" id="UP001642483">
    <property type="component" value="Unassembled WGS sequence"/>
</dbReference>
<reference evidence="5 6" key="1">
    <citation type="submission" date="2024-02" db="EMBL/GenBank/DDBJ databases">
        <authorList>
            <person name="Daric V."/>
            <person name="Darras S."/>
        </authorList>
    </citation>
    <scope>NUCLEOTIDE SEQUENCE [LARGE SCALE GENOMIC DNA]</scope>
</reference>
<evidence type="ECO:0000256" key="3">
    <source>
        <dbReference type="ARBA" id="ARBA00037942"/>
    </source>
</evidence>
<comment type="subcellular location">
    <subcellularLocation>
        <location evidence="1">Cytoplasm</location>
    </subcellularLocation>
</comment>
<comment type="similarity">
    <text evidence="3">Belongs to the AB hydrolase superfamily. ABHD14 family.</text>
</comment>
<dbReference type="SUPFAM" id="SSF53474">
    <property type="entry name" value="alpha/beta-Hydrolases"/>
    <property type="match status" value="1"/>
</dbReference>